<dbReference type="Proteomes" id="UP000009136">
    <property type="component" value="Chromosome 8"/>
</dbReference>
<evidence type="ECO:0000313" key="8">
    <source>
        <dbReference type="VGNC" id="VGNC:33030"/>
    </source>
</evidence>
<keyword evidence="3" id="KW-0551">Lipid droplet</keyword>
<dbReference type="Gene3D" id="3.30.720.170">
    <property type="entry name" value="Perilipin, alpha-beta domain"/>
    <property type="match status" value="1"/>
</dbReference>
<dbReference type="GO" id="GO:0019915">
    <property type="term" value="P:lipid storage"/>
    <property type="evidence" value="ECO:0000318"/>
    <property type="project" value="GO_Central"/>
</dbReference>
<dbReference type="VGNC" id="VGNC:33030">
    <property type="gene designation" value="PLIN2"/>
</dbReference>
<dbReference type="SUPFAM" id="SSF109775">
    <property type="entry name" value="Mannose-6-phosphate receptor binding protein 1 (Tip47), C-terminal domain"/>
    <property type="match status" value="1"/>
</dbReference>
<evidence type="ECO:0000256" key="2">
    <source>
        <dbReference type="ARBA" id="ARBA00006311"/>
    </source>
</evidence>
<protein>
    <recommendedName>
        <fullName evidence="4">Perilipin</fullName>
    </recommendedName>
</protein>
<dbReference type="InterPro" id="IPR004279">
    <property type="entry name" value="Perilipin"/>
</dbReference>
<feature type="region of interest" description="Disordered" evidence="5">
    <location>
        <begin position="366"/>
        <end position="405"/>
    </location>
</feature>
<dbReference type="OrthoDB" id="376826at2759"/>
<dbReference type="Pfam" id="PF03036">
    <property type="entry name" value="Perilipin"/>
    <property type="match status" value="2"/>
</dbReference>
<dbReference type="PANTHER" id="PTHR14024">
    <property type="entry name" value="PERILIPIN"/>
    <property type="match status" value="1"/>
</dbReference>
<dbReference type="CTD" id="123"/>
<reference evidence="6" key="2">
    <citation type="submission" date="2025-08" db="UniProtKB">
        <authorList>
            <consortium name="Ensembl"/>
        </authorList>
    </citation>
    <scope>IDENTIFICATION</scope>
    <source>
        <strain evidence="6">Hereford</strain>
    </source>
</reference>
<dbReference type="GO" id="GO:0005811">
    <property type="term" value="C:lipid droplet"/>
    <property type="evidence" value="ECO:0000318"/>
    <property type="project" value="GO_Central"/>
</dbReference>
<dbReference type="GO" id="GO:0005829">
    <property type="term" value="C:cytosol"/>
    <property type="evidence" value="ECO:0000318"/>
    <property type="project" value="GO_Central"/>
</dbReference>
<proteinExistence type="inferred from homology"/>
<dbReference type="PIRSF" id="PIRSF036881">
    <property type="entry name" value="PAT"/>
    <property type="match status" value="1"/>
</dbReference>
<dbReference type="VEuPathDB" id="HostDB:ENSBTAG00000005718"/>
<keyword evidence="7" id="KW-1185">Reference proteome</keyword>
<evidence type="ECO:0000313" key="6">
    <source>
        <dbReference type="Ensembl" id="ENSBTAP00000007519.4"/>
    </source>
</evidence>
<reference evidence="6" key="1">
    <citation type="submission" date="2018-03" db="EMBL/GenBank/DDBJ databases">
        <title>ARS-UCD1.2.</title>
        <authorList>
            <person name="Rosen B.D."/>
            <person name="Bickhart D.M."/>
            <person name="Koren S."/>
            <person name="Schnabel R.D."/>
            <person name="Hall R."/>
            <person name="Zimin A."/>
            <person name="Dreischer C."/>
            <person name="Schultheiss S."/>
            <person name="Schroeder S.G."/>
            <person name="Elsik C.G."/>
            <person name="Couldrey C."/>
            <person name="Liu G.E."/>
            <person name="Van Tassell C.P."/>
            <person name="Phillippy A.M."/>
            <person name="Smith T.P.L."/>
            <person name="Medrano J.F."/>
        </authorList>
    </citation>
    <scope>NUCLEOTIDE SEQUENCE [LARGE SCALE GENOMIC DNA]</scope>
    <source>
        <strain evidence="6">Hereford</strain>
    </source>
</reference>
<organism evidence="6 7">
    <name type="scientific">Bos taurus</name>
    <name type="common">Bovine</name>
    <dbReference type="NCBI Taxonomy" id="9913"/>
    <lineage>
        <taxon>Eukaryota</taxon>
        <taxon>Metazoa</taxon>
        <taxon>Chordata</taxon>
        <taxon>Craniata</taxon>
        <taxon>Vertebrata</taxon>
        <taxon>Euteleostomi</taxon>
        <taxon>Mammalia</taxon>
        <taxon>Eutheria</taxon>
        <taxon>Laurasiatheria</taxon>
        <taxon>Artiodactyla</taxon>
        <taxon>Ruminantia</taxon>
        <taxon>Pecora</taxon>
        <taxon>Bovidae</taxon>
        <taxon>Bovinae</taxon>
        <taxon>Bos</taxon>
    </lineage>
</organism>
<accession>F1N1N6</accession>
<reference evidence="6" key="3">
    <citation type="submission" date="2025-09" db="UniProtKB">
        <authorList>
            <consortium name="Ensembl"/>
        </authorList>
    </citation>
    <scope>IDENTIFICATION</scope>
    <source>
        <strain evidence="6">Hereford</strain>
    </source>
</reference>
<dbReference type="GeneTree" id="ENSGT00950000182920"/>
<evidence type="ECO:0000313" key="7">
    <source>
        <dbReference type="Proteomes" id="UP000009136"/>
    </source>
</evidence>
<dbReference type="AlphaFoldDB" id="F1N1N6"/>
<dbReference type="GO" id="GO:0010890">
    <property type="term" value="P:positive regulation of triglyceride storage"/>
    <property type="evidence" value="ECO:0000318"/>
    <property type="project" value="GO_Central"/>
</dbReference>
<evidence type="ECO:0000256" key="5">
    <source>
        <dbReference type="SAM" id="MobiDB-lite"/>
    </source>
</evidence>
<dbReference type="PANTHER" id="PTHR14024:SF25">
    <property type="entry name" value="PERILIPIN-2"/>
    <property type="match status" value="1"/>
</dbReference>
<feature type="compositionally biased region" description="Polar residues" evidence="5">
    <location>
        <begin position="395"/>
        <end position="405"/>
    </location>
</feature>
<name>F1N1N6_BOVIN</name>
<comment type="similarity">
    <text evidence="2 4">Belongs to the perilipin family.</text>
</comment>
<dbReference type="Bgee" id="ENSBTAG00000005718">
    <property type="expression patterns" value="Expressed in milk and 106 other cell types or tissues"/>
</dbReference>
<comment type="subcellular location">
    <subcellularLocation>
        <location evidence="1">Lipid droplet</location>
    </subcellularLocation>
</comment>
<sequence length="405" mass="44051">MASVAAEPQLSVVTRVANLPLVSSTYDLVSSAYISRKDQYPYLKSLCEMAEKGMKTITSVAVTSALPIIQKLEPQIAVANTYACKGLDRIEEKLPILNQPTNQVVANAKGAMTGAKDAVTTTVTGAKDSVASTITGVVDRTKGAVTGSVEKTKSVVSGSINTVLRSRVMQLMSSGVENALTKSELLVDQYLPLTKDELEKEAKKVEGFDMVQKPSYYVRLGSLSTKLRSRAYQQALCRVEEAKRKGQETISQLHSAFNLHIESRTLAIARNLTQQLQTMCHTLLSNIQGLPQNIQDRANHLGVMAGDIYSVFRNAASFKEVSDGLLASSKGQLQKMKESLDDVMDYLVNNTPLNWLVGPFYPQVTESESAQAPGTTRRPGRWSRKHPKPVPVSNAEGSQPDDSSS</sequence>
<dbReference type="SMR" id="F1N1N6"/>
<evidence type="ECO:0000256" key="4">
    <source>
        <dbReference type="PIRNR" id="PIRNR036881"/>
    </source>
</evidence>
<dbReference type="Gene3D" id="1.20.120.340">
    <property type="entry name" value="Flagellar protein FliS"/>
    <property type="match status" value="1"/>
</dbReference>
<gene>
    <name evidence="6 8" type="primary">PLIN2</name>
</gene>
<feature type="compositionally biased region" description="Basic residues" evidence="5">
    <location>
        <begin position="378"/>
        <end position="388"/>
    </location>
</feature>
<evidence type="ECO:0000256" key="3">
    <source>
        <dbReference type="ARBA" id="ARBA00022677"/>
    </source>
</evidence>
<dbReference type="Ensembl" id="ENSBTAT00000007519.6">
    <property type="protein sequence ID" value="ENSBTAP00000007519.4"/>
    <property type="gene ID" value="ENSBTAG00000005718.8"/>
</dbReference>
<dbReference type="GO" id="GO:0016020">
    <property type="term" value="C:membrane"/>
    <property type="evidence" value="ECO:0007669"/>
    <property type="project" value="UniProtKB-SubCell"/>
</dbReference>
<dbReference type="FunCoup" id="F1N1N6">
    <property type="interactions" value="457"/>
</dbReference>
<evidence type="ECO:0000256" key="1">
    <source>
        <dbReference type="ARBA" id="ARBA00004502"/>
    </source>
</evidence>
<dbReference type="InParanoid" id="F1N1N6"/>